<dbReference type="Gene3D" id="1.10.10.10">
    <property type="entry name" value="Winged helix-like DNA-binding domain superfamily/Winged helix DNA-binding domain"/>
    <property type="match status" value="1"/>
</dbReference>
<evidence type="ECO:0000259" key="5">
    <source>
        <dbReference type="PROSITE" id="PS50931"/>
    </source>
</evidence>
<dbReference type="GeneID" id="98612347"/>
<dbReference type="InterPro" id="IPR036390">
    <property type="entry name" value="WH_DNA-bd_sf"/>
</dbReference>
<dbReference type="GO" id="GO:0000976">
    <property type="term" value="F:transcription cis-regulatory region binding"/>
    <property type="evidence" value="ECO:0007669"/>
    <property type="project" value="TreeGrafter"/>
</dbReference>
<dbReference type="OrthoDB" id="9808620at2"/>
<dbReference type="PANTHER" id="PTHR30126:SF94">
    <property type="entry name" value="LYSR FAMILY TRANSCRIPTIONAL REGULATOR"/>
    <property type="match status" value="1"/>
</dbReference>
<name>Q21N10_SACD2</name>
<dbReference type="HOGENOM" id="CLU_039613_6_1_6"/>
<dbReference type="KEGG" id="sde:Sde_0657"/>
<evidence type="ECO:0000313" key="6">
    <source>
        <dbReference type="EMBL" id="ABD79919.1"/>
    </source>
</evidence>
<dbReference type="CDD" id="cd08420">
    <property type="entry name" value="PBP2_CysL_like"/>
    <property type="match status" value="1"/>
</dbReference>
<evidence type="ECO:0000256" key="4">
    <source>
        <dbReference type="ARBA" id="ARBA00023163"/>
    </source>
</evidence>
<organism evidence="6 7">
    <name type="scientific">Saccharophagus degradans (strain 2-40 / ATCC 43961 / DSM 17024)</name>
    <dbReference type="NCBI Taxonomy" id="203122"/>
    <lineage>
        <taxon>Bacteria</taxon>
        <taxon>Pseudomonadati</taxon>
        <taxon>Pseudomonadota</taxon>
        <taxon>Gammaproteobacteria</taxon>
        <taxon>Cellvibrionales</taxon>
        <taxon>Cellvibrionaceae</taxon>
        <taxon>Saccharophagus</taxon>
    </lineage>
</organism>
<dbReference type="InterPro" id="IPR036388">
    <property type="entry name" value="WH-like_DNA-bd_sf"/>
</dbReference>
<dbReference type="PROSITE" id="PS50931">
    <property type="entry name" value="HTH_LYSR"/>
    <property type="match status" value="1"/>
</dbReference>
<dbReference type="SUPFAM" id="SSF46785">
    <property type="entry name" value="Winged helix' DNA-binding domain"/>
    <property type="match status" value="1"/>
</dbReference>
<dbReference type="InterPro" id="IPR000847">
    <property type="entry name" value="LysR_HTH_N"/>
</dbReference>
<dbReference type="AlphaFoldDB" id="Q21N10"/>
<dbReference type="EMBL" id="CP000282">
    <property type="protein sequence ID" value="ABD79919.1"/>
    <property type="molecule type" value="Genomic_DNA"/>
</dbReference>
<evidence type="ECO:0000256" key="2">
    <source>
        <dbReference type="ARBA" id="ARBA00023015"/>
    </source>
</evidence>
<keyword evidence="4" id="KW-0804">Transcription</keyword>
<comment type="similarity">
    <text evidence="1">Belongs to the LysR transcriptional regulatory family.</text>
</comment>
<dbReference type="InterPro" id="IPR005119">
    <property type="entry name" value="LysR_subst-bd"/>
</dbReference>
<evidence type="ECO:0000313" key="7">
    <source>
        <dbReference type="Proteomes" id="UP000001947"/>
    </source>
</evidence>
<feature type="domain" description="HTH lysR-type" evidence="5">
    <location>
        <begin position="1"/>
        <end position="60"/>
    </location>
</feature>
<keyword evidence="7" id="KW-1185">Reference proteome</keyword>
<proteinExistence type="inferred from homology"/>
<evidence type="ECO:0000256" key="3">
    <source>
        <dbReference type="ARBA" id="ARBA00023125"/>
    </source>
</evidence>
<dbReference type="GO" id="GO:0003700">
    <property type="term" value="F:DNA-binding transcription factor activity"/>
    <property type="evidence" value="ECO:0007669"/>
    <property type="project" value="InterPro"/>
</dbReference>
<dbReference type="PANTHER" id="PTHR30126">
    <property type="entry name" value="HTH-TYPE TRANSCRIPTIONAL REGULATOR"/>
    <property type="match status" value="1"/>
</dbReference>
<keyword evidence="3" id="KW-0238">DNA-binding</keyword>
<dbReference type="SUPFAM" id="SSF53850">
    <property type="entry name" value="Periplasmic binding protein-like II"/>
    <property type="match status" value="1"/>
</dbReference>
<dbReference type="Pfam" id="PF03466">
    <property type="entry name" value="LysR_substrate"/>
    <property type="match status" value="1"/>
</dbReference>
<reference evidence="6 7" key="1">
    <citation type="journal article" date="2008" name="PLoS Genet.">
        <title>Complete genome sequence of the complex carbohydrate-degrading marine bacterium, Saccharophagus degradans strain 2-40 T.</title>
        <authorList>
            <person name="Weiner R.M."/>
            <person name="Taylor L.E.II."/>
            <person name="Henrissat B."/>
            <person name="Hauser L."/>
            <person name="Land M."/>
            <person name="Coutinho P.M."/>
            <person name="Rancurel C."/>
            <person name="Saunders E.H."/>
            <person name="Longmire A.G."/>
            <person name="Zhang H."/>
            <person name="Bayer E.A."/>
            <person name="Gilbert H.J."/>
            <person name="Larimer F."/>
            <person name="Zhulin I.B."/>
            <person name="Ekborg N.A."/>
            <person name="Lamed R."/>
            <person name="Richardson P.M."/>
            <person name="Borovok I."/>
            <person name="Hutcheson S."/>
        </authorList>
    </citation>
    <scope>NUCLEOTIDE SEQUENCE [LARGE SCALE GENOMIC DNA]</scope>
    <source>
        <strain evidence="7">2-40 / ATCC 43961 / DSM 17024</strain>
    </source>
</reference>
<accession>Q21N10</accession>
<dbReference type="Gene3D" id="3.40.190.290">
    <property type="match status" value="1"/>
</dbReference>
<dbReference type="Pfam" id="PF00126">
    <property type="entry name" value="HTH_1"/>
    <property type="match status" value="1"/>
</dbReference>
<sequence>MKYTLRQLEVFLAVSHYENVSKAADELAMSQSACSSALKDFESQFDIQLFDRVGKRLQTNEEGRRLRPKAEALVAQAKDLERDLIQHNQVGKLNIGATLTIGNYLCVKLIDEFIKTHPGAKVRLEVANTRRIAEEILNFDIDLGMIEGEFQHDELDVIPWMEDELVCFCSPKHRLASVGHISKDDFLKEKWILREAGSGTRQTFDRAVSGLLSQLDITLELQHTEAIKRAVEADIGISCLSIISLKDAFARGALVPLTCDLDLKRHFYLVIHQQKFRSTGIQRWLELCEKHNHINAH</sequence>
<dbReference type="STRING" id="203122.Sde_0657"/>
<dbReference type="RefSeq" id="WP_011467140.1">
    <property type="nucleotide sequence ID" value="NC_007912.1"/>
</dbReference>
<dbReference type="Proteomes" id="UP000001947">
    <property type="component" value="Chromosome"/>
</dbReference>
<keyword evidence="2" id="KW-0805">Transcription regulation</keyword>
<dbReference type="eggNOG" id="COG0583">
    <property type="taxonomic scope" value="Bacteria"/>
</dbReference>
<gene>
    <name evidence="6" type="ordered locus">Sde_0657</name>
</gene>
<protein>
    <submittedName>
        <fullName evidence="6">Transcriptional regulator, LysR family</fullName>
    </submittedName>
</protein>
<evidence type="ECO:0000256" key="1">
    <source>
        <dbReference type="ARBA" id="ARBA00009437"/>
    </source>
</evidence>